<dbReference type="EMBL" id="JANPWB010000014">
    <property type="protein sequence ID" value="KAJ1096080.1"/>
    <property type="molecule type" value="Genomic_DNA"/>
</dbReference>
<comment type="caution">
    <text evidence="1">The sequence shown here is derived from an EMBL/GenBank/DDBJ whole genome shotgun (WGS) entry which is preliminary data.</text>
</comment>
<evidence type="ECO:0000313" key="1">
    <source>
        <dbReference type="EMBL" id="KAJ1096080.1"/>
    </source>
</evidence>
<evidence type="ECO:0000313" key="2">
    <source>
        <dbReference type="Proteomes" id="UP001066276"/>
    </source>
</evidence>
<reference evidence="1" key="1">
    <citation type="journal article" date="2022" name="bioRxiv">
        <title>Sequencing and chromosome-scale assembly of the giantPleurodeles waltlgenome.</title>
        <authorList>
            <person name="Brown T."/>
            <person name="Elewa A."/>
            <person name="Iarovenko S."/>
            <person name="Subramanian E."/>
            <person name="Araus A.J."/>
            <person name="Petzold A."/>
            <person name="Susuki M."/>
            <person name="Suzuki K.-i.T."/>
            <person name="Hayashi T."/>
            <person name="Toyoda A."/>
            <person name="Oliveira C."/>
            <person name="Osipova E."/>
            <person name="Leigh N.D."/>
            <person name="Simon A."/>
            <person name="Yun M.H."/>
        </authorList>
    </citation>
    <scope>NUCLEOTIDE SEQUENCE</scope>
    <source>
        <strain evidence="1">20211129_DDA</strain>
        <tissue evidence="1">Liver</tissue>
    </source>
</reference>
<accession>A0AAV7M7K4</accession>
<proteinExistence type="predicted"/>
<dbReference type="Proteomes" id="UP001066276">
    <property type="component" value="Chromosome 10"/>
</dbReference>
<sequence length="93" mass="10211">MLVGCKITVEAHIGIAIDTQETSAIAIETPAHVEECYVVKGYWAFIGVKNALVDVKTTRKLTVTEDPESTFYISSAINIKRSFNVTRGTTFSI</sequence>
<keyword evidence="2" id="KW-1185">Reference proteome</keyword>
<organism evidence="1 2">
    <name type="scientific">Pleurodeles waltl</name>
    <name type="common">Iberian ribbed newt</name>
    <dbReference type="NCBI Taxonomy" id="8319"/>
    <lineage>
        <taxon>Eukaryota</taxon>
        <taxon>Metazoa</taxon>
        <taxon>Chordata</taxon>
        <taxon>Craniata</taxon>
        <taxon>Vertebrata</taxon>
        <taxon>Euteleostomi</taxon>
        <taxon>Amphibia</taxon>
        <taxon>Batrachia</taxon>
        <taxon>Caudata</taxon>
        <taxon>Salamandroidea</taxon>
        <taxon>Salamandridae</taxon>
        <taxon>Pleurodelinae</taxon>
        <taxon>Pleurodeles</taxon>
    </lineage>
</organism>
<protein>
    <submittedName>
        <fullName evidence="1">Uncharacterized protein</fullName>
    </submittedName>
</protein>
<name>A0AAV7M7K4_PLEWA</name>
<dbReference type="AlphaFoldDB" id="A0AAV7M7K4"/>
<gene>
    <name evidence="1" type="ORF">NDU88_001226</name>
</gene>